<dbReference type="GO" id="GO:0071949">
    <property type="term" value="F:FAD binding"/>
    <property type="evidence" value="ECO:0007669"/>
    <property type="project" value="InterPro"/>
</dbReference>
<dbReference type="EMBL" id="CP009617">
    <property type="protein sequence ID" value="AIW18546.1"/>
    <property type="molecule type" value="Genomic_DNA"/>
</dbReference>
<dbReference type="AlphaFoldDB" id="A0A097QKY5"/>
<sequence length="139" mass="15988">MFLVRLVYTSTITKGITDSDIQNILDVARKNNSLVDVTGLLLFNRNYFLQCLEGSRAQVNKIYHQILNDPRHENILLLDYSEVAEREFSDWSMGYIPEMNSTMPVNLKYSTSSKFDPYNMSGHSAHKLLLNLRNVVTIV</sequence>
<evidence type="ECO:0000313" key="3">
    <source>
        <dbReference type="EMBL" id="NOJ25397.1"/>
    </source>
</evidence>
<dbReference type="SMART" id="SM01034">
    <property type="entry name" value="BLUF"/>
    <property type="match status" value="1"/>
</dbReference>
<gene>
    <name evidence="3" type="ORF">F0238_21960</name>
    <name evidence="2" type="ORF">IX92_05580</name>
</gene>
<dbReference type="GeneID" id="93942438"/>
<dbReference type="InterPro" id="IPR036046">
    <property type="entry name" value="Acylphosphatase-like_dom_sf"/>
</dbReference>
<dbReference type="EMBL" id="VTXP01000016">
    <property type="protein sequence ID" value="NOJ25397.1"/>
    <property type="molecule type" value="Genomic_DNA"/>
</dbReference>
<accession>A0A097QKY5</accession>
<name>A0A097QKY5_9VIBR</name>
<dbReference type="Proteomes" id="UP000030081">
    <property type="component" value="Chromosome 1"/>
</dbReference>
<reference evidence="3 5" key="2">
    <citation type="submission" date="2019-09" db="EMBL/GenBank/DDBJ databases">
        <title>Draft genome sequencing and comparative genomics of hatchery-associated Vibrios.</title>
        <authorList>
            <person name="Kehlet-Delgado H."/>
            <person name="Mueller R.S."/>
        </authorList>
    </citation>
    <scope>NUCLEOTIDE SEQUENCE [LARGE SCALE GENOMIC DNA]</scope>
    <source>
        <strain evidence="3 5">09-121-3</strain>
    </source>
</reference>
<dbReference type="SUPFAM" id="SSF54975">
    <property type="entry name" value="Acylphosphatase/BLUF domain-like"/>
    <property type="match status" value="1"/>
</dbReference>
<dbReference type="OrthoDB" id="557705at2"/>
<evidence type="ECO:0000313" key="2">
    <source>
        <dbReference type="EMBL" id="AIW18546.1"/>
    </source>
</evidence>
<dbReference type="PROSITE" id="PS50925">
    <property type="entry name" value="BLUF"/>
    <property type="match status" value="1"/>
</dbReference>
<dbReference type="KEGG" id="vct:JV59_32985"/>
<dbReference type="GO" id="GO:0009882">
    <property type="term" value="F:blue light photoreceptor activity"/>
    <property type="evidence" value="ECO:0007669"/>
    <property type="project" value="InterPro"/>
</dbReference>
<dbReference type="Gene3D" id="3.30.70.100">
    <property type="match status" value="1"/>
</dbReference>
<feature type="domain" description="BLUF" evidence="1">
    <location>
        <begin position="3"/>
        <end position="94"/>
    </location>
</feature>
<dbReference type="Pfam" id="PF04940">
    <property type="entry name" value="BLUF"/>
    <property type="match status" value="1"/>
</dbReference>
<protein>
    <submittedName>
        <fullName evidence="3">BLUF domain-containing protein</fullName>
    </submittedName>
    <submittedName>
        <fullName evidence="2">Blue light sensor protein</fullName>
    </submittedName>
</protein>
<evidence type="ECO:0000313" key="4">
    <source>
        <dbReference type="Proteomes" id="UP000030081"/>
    </source>
</evidence>
<evidence type="ECO:0000259" key="1">
    <source>
        <dbReference type="PROSITE" id="PS50925"/>
    </source>
</evidence>
<dbReference type="KEGG" id="vcy:IX92_05580"/>
<proteinExistence type="predicted"/>
<dbReference type="Proteomes" id="UP000576645">
    <property type="component" value="Unassembled WGS sequence"/>
</dbReference>
<reference evidence="2 4" key="1">
    <citation type="submission" date="2014-10" db="EMBL/GenBank/DDBJ databases">
        <title>The Complete Genome Sequence for the Shellfish Pathogen Vibrio coralliilyticus RE98 Isolated from a Shellfish Hatchery.</title>
        <authorList>
            <person name="Richards G.P."/>
            <person name="Bono J.L."/>
            <person name="Watson M.A."/>
            <person name="Needleman D.S."/>
        </authorList>
    </citation>
    <scope>NUCLEOTIDE SEQUENCE [LARGE SCALE GENOMIC DNA]</scope>
    <source>
        <strain evidence="2 4">RE98</strain>
    </source>
</reference>
<organism evidence="3 5">
    <name type="scientific">Vibrio coralliilyticus</name>
    <dbReference type="NCBI Taxonomy" id="190893"/>
    <lineage>
        <taxon>Bacteria</taxon>
        <taxon>Pseudomonadati</taxon>
        <taxon>Pseudomonadota</taxon>
        <taxon>Gammaproteobacteria</taxon>
        <taxon>Vibrionales</taxon>
        <taxon>Vibrionaceae</taxon>
        <taxon>Vibrio</taxon>
    </lineage>
</organism>
<evidence type="ECO:0000313" key="5">
    <source>
        <dbReference type="Proteomes" id="UP000576645"/>
    </source>
</evidence>
<dbReference type="InterPro" id="IPR007024">
    <property type="entry name" value="BLUF_domain"/>
</dbReference>
<keyword evidence="4" id="KW-1185">Reference proteome</keyword>
<dbReference type="RefSeq" id="WP_006958871.1">
    <property type="nucleotide sequence ID" value="NZ_CP009264.1"/>
</dbReference>